<dbReference type="CDD" id="cd00082">
    <property type="entry name" value="HisKA"/>
    <property type="match status" value="1"/>
</dbReference>
<dbReference type="PANTHER" id="PTHR43711">
    <property type="entry name" value="TWO-COMPONENT HISTIDINE KINASE"/>
    <property type="match status" value="1"/>
</dbReference>
<dbReference type="SMART" id="SM00388">
    <property type="entry name" value="HisKA"/>
    <property type="match status" value="1"/>
</dbReference>
<evidence type="ECO:0000313" key="9">
    <source>
        <dbReference type="Proteomes" id="UP001419910"/>
    </source>
</evidence>
<dbReference type="SUPFAM" id="SSF55874">
    <property type="entry name" value="ATPase domain of HSP90 chaperone/DNA topoisomerase II/histidine kinase"/>
    <property type="match status" value="1"/>
</dbReference>
<keyword evidence="9" id="KW-1185">Reference proteome</keyword>
<evidence type="ECO:0000256" key="4">
    <source>
        <dbReference type="ARBA" id="ARBA00022777"/>
    </source>
</evidence>
<dbReference type="Gene3D" id="3.30.565.10">
    <property type="entry name" value="Histidine kinase-like ATPase, C-terminal domain"/>
    <property type="match status" value="1"/>
</dbReference>
<evidence type="ECO:0000256" key="3">
    <source>
        <dbReference type="ARBA" id="ARBA00022679"/>
    </source>
</evidence>
<dbReference type="PROSITE" id="PS50109">
    <property type="entry name" value="HIS_KIN"/>
    <property type="match status" value="1"/>
</dbReference>
<organism evidence="8 9">
    <name type="scientific">Sphingomonas oligophenolica</name>
    <dbReference type="NCBI Taxonomy" id="301154"/>
    <lineage>
        <taxon>Bacteria</taxon>
        <taxon>Pseudomonadati</taxon>
        <taxon>Pseudomonadota</taxon>
        <taxon>Alphaproteobacteria</taxon>
        <taxon>Sphingomonadales</taxon>
        <taxon>Sphingomonadaceae</taxon>
        <taxon>Sphingomonas</taxon>
    </lineage>
</organism>
<dbReference type="InterPro" id="IPR036890">
    <property type="entry name" value="HATPase_C_sf"/>
</dbReference>
<dbReference type="PANTHER" id="PTHR43711:SF26">
    <property type="entry name" value="SENSOR HISTIDINE KINASE RCSC"/>
    <property type="match status" value="1"/>
</dbReference>
<keyword evidence="5" id="KW-0902">Two-component regulatory system</keyword>
<protein>
    <recommendedName>
        <fullName evidence="2">histidine kinase</fullName>
        <ecNumber evidence="2">2.7.13.3</ecNumber>
    </recommendedName>
</protein>
<sequence>MSTSFGAQSAWRQLVDLIGRRRVPPSAGAIAKLRSIRNQVPPSVRAASARGAAFADPPAALVELFAEDELSIAAPVLRTARLRSQEWIEMLPGLSPATRSVLRHRRDLAPAVCRALESFGSVDFVLPAAAAEIPVEPEIAVEPAAPIRADTVAEEPLIAAASVDWTEIVGPIEVEEPLPVIEAESVGPIAVDSEAVETIPEPEPAGPTTMAPETPLAPAESSFVSLASVALGLPVVAEALRQTSAEAAESTATAEPESEIPPEPAEQVRPSAAVTALRPPPAEASTGVFQIAELVARIDAYQRQREVAAGQFAPAEVQPELFELDANQAPSFRFETDVNGVVRWIEGAARAPLIGLSLDLAALPAGSRVDGVATGAFRRRAGFTNARLVVDGNSDAAGQWRITGIPVFDRETGRFTGYRGTARRPRPDESAEPIHDSRNAASDALRQLVHELRTPTNAIAGFAEMIESQMLGPVPQAYRAQAAMIRGQAGDLLAAIDDIDMAARIESRALDLRPGDVAVGPLLEHIADDLAPLARLRGASLDIYTDGDTLAIDGDDRAVERLIARLMATLVASGSAGERIGISATRDADAMVAIVFDRPRALAAYAGDALLSIDVETESGREGAPLLGTGFALRLARNLAAELRGTLAIGDNTLTLRLPAAVIEPVEQVSSS</sequence>
<feature type="region of interest" description="Disordered" evidence="6">
    <location>
        <begin position="417"/>
        <end position="438"/>
    </location>
</feature>
<feature type="region of interest" description="Disordered" evidence="6">
    <location>
        <begin position="244"/>
        <end position="274"/>
    </location>
</feature>
<dbReference type="InterPro" id="IPR036097">
    <property type="entry name" value="HisK_dim/P_sf"/>
</dbReference>
<keyword evidence="3" id="KW-0808">Transferase</keyword>
<name>A0ABU9Y9J4_9SPHN</name>
<dbReference type="RefSeq" id="WP_343890924.1">
    <property type="nucleotide sequence ID" value="NZ_BAAAEH010000036.1"/>
</dbReference>
<proteinExistence type="predicted"/>
<evidence type="ECO:0000256" key="2">
    <source>
        <dbReference type="ARBA" id="ARBA00012438"/>
    </source>
</evidence>
<feature type="compositionally biased region" description="Low complexity" evidence="6">
    <location>
        <begin position="244"/>
        <end position="255"/>
    </location>
</feature>
<reference evidence="8 9" key="1">
    <citation type="submission" date="2024-05" db="EMBL/GenBank/DDBJ databases">
        <authorList>
            <person name="Liu Q."/>
            <person name="Xin Y.-H."/>
        </authorList>
    </citation>
    <scope>NUCLEOTIDE SEQUENCE [LARGE SCALE GENOMIC DNA]</scope>
    <source>
        <strain evidence="8 9">CGMCC 1.10181</strain>
    </source>
</reference>
<evidence type="ECO:0000259" key="7">
    <source>
        <dbReference type="PROSITE" id="PS50109"/>
    </source>
</evidence>
<feature type="compositionally biased region" description="Basic and acidic residues" evidence="6">
    <location>
        <begin position="425"/>
        <end position="438"/>
    </location>
</feature>
<evidence type="ECO:0000313" key="8">
    <source>
        <dbReference type="EMBL" id="MEN2792377.1"/>
    </source>
</evidence>
<dbReference type="SUPFAM" id="SSF47384">
    <property type="entry name" value="Homodimeric domain of signal transducing histidine kinase"/>
    <property type="match status" value="1"/>
</dbReference>
<feature type="domain" description="Histidine kinase" evidence="7">
    <location>
        <begin position="447"/>
        <end position="649"/>
    </location>
</feature>
<evidence type="ECO:0000256" key="6">
    <source>
        <dbReference type="SAM" id="MobiDB-lite"/>
    </source>
</evidence>
<keyword evidence="4 8" id="KW-0418">Kinase</keyword>
<dbReference type="EC" id="2.7.13.3" evidence="2"/>
<dbReference type="InterPro" id="IPR050736">
    <property type="entry name" value="Sensor_HK_Regulatory"/>
</dbReference>
<comment type="caution">
    <text evidence="8">The sequence shown here is derived from an EMBL/GenBank/DDBJ whole genome shotgun (WGS) entry which is preliminary data.</text>
</comment>
<dbReference type="EMBL" id="JBDIME010000027">
    <property type="protein sequence ID" value="MEN2792377.1"/>
    <property type="molecule type" value="Genomic_DNA"/>
</dbReference>
<dbReference type="Pfam" id="PF00512">
    <property type="entry name" value="HisKA"/>
    <property type="match status" value="1"/>
</dbReference>
<accession>A0ABU9Y9J4</accession>
<comment type="catalytic activity">
    <reaction evidence="1">
        <text>ATP + protein L-histidine = ADP + protein N-phospho-L-histidine.</text>
        <dbReference type="EC" id="2.7.13.3"/>
    </reaction>
</comment>
<dbReference type="Gene3D" id="1.10.287.130">
    <property type="match status" value="1"/>
</dbReference>
<gene>
    <name evidence="8" type="ORF">ABC974_22290</name>
</gene>
<evidence type="ECO:0000256" key="1">
    <source>
        <dbReference type="ARBA" id="ARBA00000085"/>
    </source>
</evidence>
<dbReference type="GO" id="GO:0016301">
    <property type="term" value="F:kinase activity"/>
    <property type="evidence" value="ECO:0007669"/>
    <property type="project" value="UniProtKB-KW"/>
</dbReference>
<dbReference type="InterPro" id="IPR005467">
    <property type="entry name" value="His_kinase_dom"/>
</dbReference>
<dbReference type="InterPro" id="IPR003661">
    <property type="entry name" value="HisK_dim/P_dom"/>
</dbReference>
<dbReference type="Proteomes" id="UP001419910">
    <property type="component" value="Unassembled WGS sequence"/>
</dbReference>
<evidence type="ECO:0000256" key="5">
    <source>
        <dbReference type="ARBA" id="ARBA00023012"/>
    </source>
</evidence>